<dbReference type="GO" id="GO:0003878">
    <property type="term" value="F:ATP citrate synthase activity"/>
    <property type="evidence" value="ECO:0007669"/>
    <property type="project" value="TreeGrafter"/>
</dbReference>
<evidence type="ECO:0000313" key="2">
    <source>
        <dbReference type="Proteomes" id="UP000054549"/>
    </source>
</evidence>
<sequence length="101" mass="10966">MGIVANSDLETQTADARTAAMREAGVVVPDTFEELPRGSIYYFNGVQELDLIRKPAAFISTISDERGQELFYTDMSISDVFKEDIGAGSVVTLIRSATLGD</sequence>
<dbReference type="EMBL" id="KN819180">
    <property type="protein sequence ID" value="KIL53875.1"/>
    <property type="molecule type" value="Genomic_DNA"/>
</dbReference>
<dbReference type="HOGENOM" id="CLU_2290993_0_0_1"/>
<dbReference type="PANTHER" id="PTHR23118">
    <property type="entry name" value="ATP-CITRATE SYNTHASE"/>
    <property type="match status" value="1"/>
</dbReference>
<dbReference type="PANTHER" id="PTHR23118:SF42">
    <property type="entry name" value="ATP-CITRATE SYNTHASE"/>
    <property type="match status" value="1"/>
</dbReference>
<dbReference type="GO" id="GO:0006633">
    <property type="term" value="P:fatty acid biosynthetic process"/>
    <property type="evidence" value="ECO:0007669"/>
    <property type="project" value="TreeGrafter"/>
</dbReference>
<dbReference type="Proteomes" id="UP000054549">
    <property type="component" value="Unassembled WGS sequence"/>
</dbReference>
<dbReference type="GO" id="GO:0006085">
    <property type="term" value="P:acetyl-CoA biosynthetic process"/>
    <property type="evidence" value="ECO:0007669"/>
    <property type="project" value="TreeGrafter"/>
</dbReference>
<dbReference type="GO" id="GO:0005829">
    <property type="term" value="C:cytosol"/>
    <property type="evidence" value="ECO:0007669"/>
    <property type="project" value="TreeGrafter"/>
</dbReference>
<dbReference type="InParanoid" id="A0A0C2RUG4"/>
<name>A0A0C2RUG4_AMAMK</name>
<accession>A0A0C2RUG4</accession>
<organism evidence="1 2">
    <name type="scientific">Amanita muscaria (strain Koide BX008)</name>
    <dbReference type="NCBI Taxonomy" id="946122"/>
    <lineage>
        <taxon>Eukaryota</taxon>
        <taxon>Fungi</taxon>
        <taxon>Dikarya</taxon>
        <taxon>Basidiomycota</taxon>
        <taxon>Agaricomycotina</taxon>
        <taxon>Agaricomycetes</taxon>
        <taxon>Agaricomycetidae</taxon>
        <taxon>Agaricales</taxon>
        <taxon>Pluteineae</taxon>
        <taxon>Amanitaceae</taxon>
        <taxon>Amanita</taxon>
    </lineage>
</organism>
<dbReference type="OrthoDB" id="3261737at2759"/>
<dbReference type="AlphaFoldDB" id="A0A0C2RUG4"/>
<reference evidence="1 2" key="1">
    <citation type="submission" date="2014-04" db="EMBL/GenBank/DDBJ databases">
        <title>Evolutionary Origins and Diversification of the Mycorrhizal Mutualists.</title>
        <authorList>
            <consortium name="DOE Joint Genome Institute"/>
            <consortium name="Mycorrhizal Genomics Consortium"/>
            <person name="Kohler A."/>
            <person name="Kuo A."/>
            <person name="Nagy L.G."/>
            <person name="Floudas D."/>
            <person name="Copeland A."/>
            <person name="Barry K.W."/>
            <person name="Cichocki N."/>
            <person name="Veneault-Fourrey C."/>
            <person name="LaButti K."/>
            <person name="Lindquist E.A."/>
            <person name="Lipzen A."/>
            <person name="Lundell T."/>
            <person name="Morin E."/>
            <person name="Murat C."/>
            <person name="Riley R."/>
            <person name="Ohm R."/>
            <person name="Sun H."/>
            <person name="Tunlid A."/>
            <person name="Henrissat B."/>
            <person name="Grigoriev I.V."/>
            <person name="Hibbett D.S."/>
            <person name="Martin F."/>
        </authorList>
    </citation>
    <scope>NUCLEOTIDE SEQUENCE [LARGE SCALE GENOMIC DNA]</scope>
    <source>
        <strain evidence="1 2">Koide BX008</strain>
    </source>
</reference>
<proteinExistence type="predicted"/>
<dbReference type="STRING" id="946122.A0A0C2RUG4"/>
<evidence type="ECO:0000313" key="1">
    <source>
        <dbReference type="EMBL" id="KIL53875.1"/>
    </source>
</evidence>
<protein>
    <submittedName>
        <fullName evidence="1">Uncharacterized protein</fullName>
    </submittedName>
</protein>
<keyword evidence="2" id="KW-1185">Reference proteome</keyword>
<gene>
    <name evidence="1" type="ORF">M378DRAFT_28848</name>
</gene>
<dbReference type="InterPro" id="IPR002020">
    <property type="entry name" value="Citrate_synthase"/>
</dbReference>